<dbReference type="RefSeq" id="XP_067927350.1">
    <property type="nucleotide sequence ID" value="XM_068060679.1"/>
</dbReference>
<dbReference type="VEuPathDB" id="ToxoDB:CSUI_000445"/>
<reference evidence="1 2" key="1">
    <citation type="journal article" date="2017" name="Int. J. Parasitol.">
        <title>The genome of the protozoan parasite Cystoisospora suis and a reverse vaccinology approach to identify vaccine candidates.</title>
        <authorList>
            <person name="Palmieri N."/>
            <person name="Shrestha A."/>
            <person name="Ruttkowski B."/>
            <person name="Beck T."/>
            <person name="Vogl C."/>
            <person name="Tomley F."/>
            <person name="Blake D.P."/>
            <person name="Joachim A."/>
        </authorList>
    </citation>
    <scope>NUCLEOTIDE SEQUENCE [LARGE SCALE GENOMIC DNA]</scope>
    <source>
        <strain evidence="1 2">Wien I</strain>
    </source>
</reference>
<evidence type="ECO:0000313" key="1">
    <source>
        <dbReference type="EMBL" id="PHJ25704.1"/>
    </source>
</evidence>
<protein>
    <submittedName>
        <fullName evidence="1">Tpr</fullName>
    </submittedName>
</protein>
<comment type="caution">
    <text evidence="1">The sequence shown here is derived from an EMBL/GenBank/DDBJ whole genome shotgun (WGS) entry which is preliminary data.</text>
</comment>
<proteinExistence type="predicted"/>
<feature type="non-terminal residue" evidence="1">
    <location>
        <position position="226"/>
    </location>
</feature>
<evidence type="ECO:0000313" key="2">
    <source>
        <dbReference type="Proteomes" id="UP000221165"/>
    </source>
</evidence>
<keyword evidence="2" id="KW-1185">Reference proteome</keyword>
<gene>
    <name evidence="1" type="ORF">CSUI_000445</name>
</gene>
<dbReference type="AlphaFoldDB" id="A0A2C6LGS4"/>
<dbReference type="Proteomes" id="UP000221165">
    <property type="component" value="Unassembled WGS sequence"/>
</dbReference>
<sequence length="226" mass="24735">MWLSVQEVGAARELEDRIGFCPYPHVTIDQGKVIFRVSFDDNDTRVPLPLALGFFLQHLQDKGNASQQSPLEHDVAPLVRGLSRSLRVFSRDAADSEITPPAMAAIALPSSVTPRAIRVAEAAAKLAGLTAKFLRRIDALVNFWAFENLPQDYRPLLELQKKLGVTPKTDGAVHVVLLDVGFSETSVAVLEIGRPESDSDVEHQPQQDVVCKSLCVEVDPALGFVD</sequence>
<name>A0A2C6LGS4_9APIC</name>
<accession>A0A2C6LGS4</accession>
<dbReference type="EMBL" id="MIGC01000183">
    <property type="protein sequence ID" value="PHJ25704.1"/>
    <property type="molecule type" value="Genomic_DNA"/>
</dbReference>
<dbReference type="GeneID" id="94423890"/>
<dbReference type="OrthoDB" id="434160at2759"/>
<organism evidence="1 2">
    <name type="scientific">Cystoisospora suis</name>
    <dbReference type="NCBI Taxonomy" id="483139"/>
    <lineage>
        <taxon>Eukaryota</taxon>
        <taxon>Sar</taxon>
        <taxon>Alveolata</taxon>
        <taxon>Apicomplexa</taxon>
        <taxon>Conoidasida</taxon>
        <taxon>Coccidia</taxon>
        <taxon>Eucoccidiorida</taxon>
        <taxon>Eimeriorina</taxon>
        <taxon>Sarcocystidae</taxon>
        <taxon>Cystoisospora</taxon>
    </lineage>
</organism>